<gene>
    <name evidence="6" type="ORF">HYPSUDRAFT_150369</name>
</gene>
<keyword evidence="2 4" id="KW-0863">Zinc-finger</keyword>
<evidence type="ECO:0000256" key="3">
    <source>
        <dbReference type="ARBA" id="ARBA00022833"/>
    </source>
</evidence>
<evidence type="ECO:0000259" key="5">
    <source>
        <dbReference type="PROSITE" id="PS50865"/>
    </source>
</evidence>
<name>A0A0D2LUH7_HYPSF</name>
<evidence type="ECO:0000313" key="7">
    <source>
        <dbReference type="Proteomes" id="UP000054270"/>
    </source>
</evidence>
<dbReference type="EMBL" id="KN817677">
    <property type="protein sequence ID" value="KJA14498.1"/>
    <property type="molecule type" value="Genomic_DNA"/>
</dbReference>
<evidence type="ECO:0000256" key="1">
    <source>
        <dbReference type="ARBA" id="ARBA00022723"/>
    </source>
</evidence>
<dbReference type="PROSITE" id="PS50865">
    <property type="entry name" value="ZF_MYND_2"/>
    <property type="match status" value="1"/>
</dbReference>
<dbReference type="STRING" id="945553.A0A0D2LUH7"/>
<feature type="domain" description="MYND-type" evidence="5">
    <location>
        <begin position="407"/>
        <end position="449"/>
    </location>
</feature>
<dbReference type="SUPFAM" id="SSF144232">
    <property type="entry name" value="HIT/MYND zinc finger-like"/>
    <property type="match status" value="1"/>
</dbReference>
<dbReference type="Gene3D" id="6.10.140.2220">
    <property type="match status" value="1"/>
</dbReference>
<evidence type="ECO:0000256" key="2">
    <source>
        <dbReference type="ARBA" id="ARBA00022771"/>
    </source>
</evidence>
<protein>
    <recommendedName>
        <fullName evidence="5">MYND-type domain-containing protein</fullName>
    </recommendedName>
</protein>
<dbReference type="GO" id="GO:0008270">
    <property type="term" value="F:zinc ion binding"/>
    <property type="evidence" value="ECO:0007669"/>
    <property type="project" value="UniProtKB-KW"/>
</dbReference>
<dbReference type="OrthoDB" id="3040823at2759"/>
<evidence type="ECO:0000313" key="6">
    <source>
        <dbReference type="EMBL" id="KJA14498.1"/>
    </source>
</evidence>
<dbReference type="Pfam" id="PF01753">
    <property type="entry name" value="zf-MYND"/>
    <property type="match status" value="1"/>
</dbReference>
<keyword evidence="3" id="KW-0862">Zinc</keyword>
<dbReference type="Proteomes" id="UP000054270">
    <property type="component" value="Unassembled WGS sequence"/>
</dbReference>
<proteinExistence type="predicted"/>
<keyword evidence="1" id="KW-0479">Metal-binding</keyword>
<keyword evidence="7" id="KW-1185">Reference proteome</keyword>
<dbReference type="OMA" id="DYQFLHY"/>
<sequence>MDLLSIFYGHIDTSLIPTSTKNSGVSRGGLTNNPAVDRASVSLIALTKIGNIVAPPHPQISLSPIEKQTLKSWPAVYKWCTFFYTTRIEPGDAIKPELRRAAMDMIGGVIYSLSRFDSVRKVIADTPGAIELATRIWLVEDACIEPSSMPIPVNSAALDALLIFPDYIPPPFGGNPFVDERENAVRSRLDRVVTAAGGDTSRVVDLTFSRIRTATAIDERIHEPRTAIILDLIGHLSRSASHPLRLAFLSKGITAFVTKLAVVIVGMLDRSHVHQQGLLDSLVASLGFLSNTIESTDGFTWVGKAVSAGFLQAWTGAARHIHTFDNHEDAEMVIEIMEKIVPRYMVYKSVINSVHTAMKKVKDETKFDDWKDHGAKKVWATFEELALERYTIGQDMKTLKGAACDNYANCHNIDLKNNFMKCSGCSNTLYCSRECQKVAWKEGGHKLVCKLKQQELLEGKFQSVSKTDATFFHHLATSDARRYLPTLRRLAESTYPLLADSPTSLVTTIDYMVYPPRLGLYPLAEHEKYSPQRALNVSPNAELRNDELIQRARDHPGEYGIIQSKMANGQGMQSVLSIVPGAFLEER</sequence>
<reference evidence="7" key="1">
    <citation type="submission" date="2014-04" db="EMBL/GenBank/DDBJ databases">
        <title>Evolutionary Origins and Diversification of the Mycorrhizal Mutualists.</title>
        <authorList>
            <consortium name="DOE Joint Genome Institute"/>
            <consortium name="Mycorrhizal Genomics Consortium"/>
            <person name="Kohler A."/>
            <person name="Kuo A."/>
            <person name="Nagy L.G."/>
            <person name="Floudas D."/>
            <person name="Copeland A."/>
            <person name="Barry K.W."/>
            <person name="Cichocki N."/>
            <person name="Veneault-Fourrey C."/>
            <person name="LaButti K."/>
            <person name="Lindquist E.A."/>
            <person name="Lipzen A."/>
            <person name="Lundell T."/>
            <person name="Morin E."/>
            <person name="Murat C."/>
            <person name="Riley R."/>
            <person name="Ohm R."/>
            <person name="Sun H."/>
            <person name="Tunlid A."/>
            <person name="Henrissat B."/>
            <person name="Grigoriev I.V."/>
            <person name="Hibbett D.S."/>
            <person name="Martin F."/>
        </authorList>
    </citation>
    <scope>NUCLEOTIDE SEQUENCE [LARGE SCALE GENOMIC DNA]</scope>
    <source>
        <strain evidence="7">FD-334 SS-4</strain>
    </source>
</reference>
<evidence type="ECO:0000256" key="4">
    <source>
        <dbReference type="PROSITE-ProRule" id="PRU00134"/>
    </source>
</evidence>
<accession>A0A0D2LUH7</accession>
<dbReference type="AlphaFoldDB" id="A0A0D2LUH7"/>
<organism evidence="6 7">
    <name type="scientific">Hypholoma sublateritium (strain FD-334 SS-4)</name>
    <dbReference type="NCBI Taxonomy" id="945553"/>
    <lineage>
        <taxon>Eukaryota</taxon>
        <taxon>Fungi</taxon>
        <taxon>Dikarya</taxon>
        <taxon>Basidiomycota</taxon>
        <taxon>Agaricomycotina</taxon>
        <taxon>Agaricomycetes</taxon>
        <taxon>Agaricomycetidae</taxon>
        <taxon>Agaricales</taxon>
        <taxon>Agaricineae</taxon>
        <taxon>Strophariaceae</taxon>
        <taxon>Hypholoma</taxon>
    </lineage>
</organism>
<dbReference type="InterPro" id="IPR002893">
    <property type="entry name" value="Znf_MYND"/>
</dbReference>